<dbReference type="SUPFAM" id="SSF53822">
    <property type="entry name" value="Periplasmic binding protein-like I"/>
    <property type="match status" value="1"/>
</dbReference>
<sequence length="400" mass="42953">MAILCGLLTIVRARWLATSISRQLSTSSILFVDVDNLSLNRLYVVQSGRVRSGSDPAETAERKGDMVSIRDVAAHVGVSDKTVSRVANNEPNVSARTKALVEAAIATLGYVPNMGARLVRTNRSGVIGLISDVVSTTPNSVDIIRGIQDRVSTAKQSLLIANTAGAPDAEQRIWRTFQEHRIDGVLFATMYHRRVTFASRPTIPTVLVNCTAADEPGMPSVVPDDYEGGYVAALRALDQGHRKIGFVTLNPKIIAAELRGKAFIDAMASRGVEVRPEWVRAGYLGGIGEEQLCAYDVARDMLQAADRPTVLLTGNDQVAMQCLFAAHSLGMRVPDDLAIIGFDDFQMISAQVIPPLTTVALPYYDIGVRAADRLLAILAGDVSEGGVECLPCPIVIRASG</sequence>
<dbReference type="GO" id="GO:0003700">
    <property type="term" value="F:DNA-binding transcription factor activity"/>
    <property type="evidence" value="ECO:0007669"/>
    <property type="project" value="TreeGrafter"/>
</dbReference>
<keyword evidence="1" id="KW-0678">Repressor</keyword>
<organism evidence="6 7">
    <name type="scientific">Sphingomonas glacialis</name>
    <dbReference type="NCBI Taxonomy" id="658225"/>
    <lineage>
        <taxon>Bacteria</taxon>
        <taxon>Pseudomonadati</taxon>
        <taxon>Pseudomonadota</taxon>
        <taxon>Alphaproteobacteria</taxon>
        <taxon>Sphingomonadales</taxon>
        <taxon>Sphingomonadaceae</taxon>
        <taxon>Sphingomonas</taxon>
    </lineage>
</organism>
<dbReference type="InterPro" id="IPR010982">
    <property type="entry name" value="Lambda_DNA-bd_dom_sf"/>
</dbReference>
<dbReference type="SUPFAM" id="SSF47413">
    <property type="entry name" value="lambda repressor-like DNA-binding domains"/>
    <property type="match status" value="1"/>
</dbReference>
<keyword evidence="3 6" id="KW-0238">DNA-binding</keyword>
<dbReference type="Gene3D" id="1.10.260.40">
    <property type="entry name" value="lambda repressor-like DNA-binding domains"/>
    <property type="match status" value="1"/>
</dbReference>
<evidence type="ECO:0000256" key="1">
    <source>
        <dbReference type="ARBA" id="ARBA00022491"/>
    </source>
</evidence>
<dbReference type="EMBL" id="RCZC01000013">
    <property type="protein sequence ID" value="TPG46551.1"/>
    <property type="molecule type" value="Genomic_DNA"/>
</dbReference>
<dbReference type="OrthoDB" id="9798934at2"/>
<evidence type="ECO:0000313" key="6">
    <source>
        <dbReference type="EMBL" id="TPG46551.1"/>
    </source>
</evidence>
<dbReference type="SMART" id="SM00354">
    <property type="entry name" value="HTH_LACI"/>
    <property type="match status" value="1"/>
</dbReference>
<dbReference type="PROSITE" id="PS50932">
    <property type="entry name" value="HTH_LACI_2"/>
    <property type="match status" value="1"/>
</dbReference>
<protein>
    <submittedName>
        <fullName evidence="6">LacI family DNA-binding transcriptional regulator</fullName>
    </submittedName>
</protein>
<comment type="caution">
    <text evidence="6">The sequence shown here is derived from an EMBL/GenBank/DDBJ whole genome shotgun (WGS) entry which is preliminary data.</text>
</comment>
<reference evidence="6 7" key="1">
    <citation type="journal article" date="2019" name="Environ. Microbiol.">
        <title>Species interactions and distinct microbial communities in high Arctic permafrost affected cryosols are associated with the CH4 and CO2 gas fluxes.</title>
        <authorList>
            <person name="Altshuler I."/>
            <person name="Hamel J."/>
            <person name="Turney S."/>
            <person name="Magnuson E."/>
            <person name="Levesque R."/>
            <person name="Greer C."/>
            <person name="Whyte L.G."/>
        </authorList>
    </citation>
    <scope>NUCLEOTIDE SEQUENCE [LARGE SCALE GENOMIC DNA]</scope>
    <source>
        <strain evidence="6 7">E6.1</strain>
    </source>
</reference>
<dbReference type="GO" id="GO:0000976">
    <property type="term" value="F:transcription cis-regulatory region binding"/>
    <property type="evidence" value="ECO:0007669"/>
    <property type="project" value="TreeGrafter"/>
</dbReference>
<accession>A0A502FB48</accession>
<dbReference type="InterPro" id="IPR000843">
    <property type="entry name" value="HTH_LacI"/>
</dbReference>
<keyword evidence="2" id="KW-0805">Transcription regulation</keyword>
<evidence type="ECO:0000256" key="4">
    <source>
        <dbReference type="ARBA" id="ARBA00023163"/>
    </source>
</evidence>
<dbReference type="Proteomes" id="UP000319931">
    <property type="component" value="Unassembled WGS sequence"/>
</dbReference>
<dbReference type="CDD" id="cd01392">
    <property type="entry name" value="HTH_LacI"/>
    <property type="match status" value="1"/>
</dbReference>
<keyword evidence="7" id="KW-1185">Reference proteome</keyword>
<dbReference type="InterPro" id="IPR046335">
    <property type="entry name" value="LacI/GalR-like_sensor"/>
</dbReference>
<evidence type="ECO:0000256" key="3">
    <source>
        <dbReference type="ARBA" id="ARBA00023125"/>
    </source>
</evidence>
<dbReference type="Pfam" id="PF13377">
    <property type="entry name" value="Peripla_BP_3"/>
    <property type="match status" value="1"/>
</dbReference>
<dbReference type="Pfam" id="PF00356">
    <property type="entry name" value="LacI"/>
    <property type="match status" value="1"/>
</dbReference>
<evidence type="ECO:0000313" key="7">
    <source>
        <dbReference type="Proteomes" id="UP000319931"/>
    </source>
</evidence>
<evidence type="ECO:0000256" key="2">
    <source>
        <dbReference type="ARBA" id="ARBA00023015"/>
    </source>
</evidence>
<evidence type="ECO:0000259" key="5">
    <source>
        <dbReference type="PROSITE" id="PS50932"/>
    </source>
</evidence>
<feature type="domain" description="HTH lacI-type" evidence="5">
    <location>
        <begin position="67"/>
        <end position="121"/>
    </location>
</feature>
<dbReference type="PANTHER" id="PTHR30146">
    <property type="entry name" value="LACI-RELATED TRANSCRIPTIONAL REPRESSOR"/>
    <property type="match status" value="1"/>
</dbReference>
<dbReference type="CDD" id="cd06288">
    <property type="entry name" value="PBP1_sucrose_transcription_regulator"/>
    <property type="match status" value="1"/>
</dbReference>
<dbReference type="Gene3D" id="3.40.50.2300">
    <property type="match status" value="2"/>
</dbReference>
<keyword evidence="4" id="KW-0804">Transcription</keyword>
<dbReference type="AlphaFoldDB" id="A0A502FB48"/>
<gene>
    <name evidence="6" type="ORF">EAH76_23335</name>
</gene>
<name>A0A502FB48_9SPHN</name>
<dbReference type="InterPro" id="IPR028082">
    <property type="entry name" value="Peripla_BP_I"/>
</dbReference>
<dbReference type="PANTHER" id="PTHR30146:SF148">
    <property type="entry name" value="HTH-TYPE TRANSCRIPTIONAL REPRESSOR PURR-RELATED"/>
    <property type="match status" value="1"/>
</dbReference>
<proteinExistence type="predicted"/>